<evidence type="ECO:0000259" key="12">
    <source>
        <dbReference type="PROSITE" id="PS50928"/>
    </source>
</evidence>
<dbReference type="Pfam" id="PF00528">
    <property type="entry name" value="BPD_transp_1"/>
    <property type="match status" value="1"/>
</dbReference>
<keyword evidence="4 10" id="KW-0812">Transmembrane</keyword>
<dbReference type="AlphaFoldDB" id="A0A8J4WKK4"/>
<sequence length="499" mass="55941">MEEEGGIGMAQIVLKQIEKSFKQDKVIEGLNLTIEDGSFTVLVGPSGCGKSTTLRMIAGLDKESGGEIWIGDHCVNGVEPGKRNIAMVFQNYALYPMMTVKENIEFGLVNRKVPRTERERLVKEITEVVGLAEYLHKKPQALSGGQRQRVALARAMVKNPGVFLMDEPLSNLDAKLRHQMRTELIQLHKRLGATFVFVTHDQVEAMSMGDRIVIMNKGRIQQADSPMKIYDDPDNVFTAQFIGTPPMNVIDRERILPLLHGQLHDEIGQLGFRPEKATMTTENRPQPGQLQFPARILTRETLGAEIIYQLESALGLVSVKSFLKPLESASEVYISVSMQDLYYFDRGVGLPKQTWLSSPDSSLLSLVLVSVWKGVGYNALIFIAGLQSIPKDVYEASALDEANWWRKFYKITLPMLSPTLFFLIIINLISSFQVFETIAIMTNGGPINSTNTLVFYIYEYGFRYFKIGYASAAGAILLVVVGLLTLVYFKLLSRKVHYQ</sequence>
<dbReference type="Pfam" id="PF00005">
    <property type="entry name" value="ABC_tran"/>
    <property type="match status" value="1"/>
</dbReference>
<feature type="domain" description="ABC transporter" evidence="11">
    <location>
        <begin position="12"/>
        <end position="242"/>
    </location>
</feature>
<keyword evidence="5" id="KW-0547">Nucleotide-binding</keyword>
<evidence type="ECO:0000256" key="3">
    <source>
        <dbReference type="ARBA" id="ARBA00022475"/>
    </source>
</evidence>
<dbReference type="InterPro" id="IPR015855">
    <property type="entry name" value="ABC_transpr_MalK-like"/>
</dbReference>
<dbReference type="InterPro" id="IPR047641">
    <property type="entry name" value="ABC_transpr_MalK/UgpC-like"/>
</dbReference>
<evidence type="ECO:0000256" key="9">
    <source>
        <dbReference type="ARBA" id="ARBA00023136"/>
    </source>
</evidence>
<dbReference type="GO" id="GO:0005524">
    <property type="term" value="F:ATP binding"/>
    <property type="evidence" value="ECO:0007669"/>
    <property type="project" value="UniProtKB-KW"/>
</dbReference>
<keyword evidence="2" id="KW-0813">Transport</keyword>
<dbReference type="GO" id="GO:0016887">
    <property type="term" value="F:ATP hydrolysis activity"/>
    <property type="evidence" value="ECO:0007669"/>
    <property type="project" value="InterPro"/>
</dbReference>
<keyword evidence="9 10" id="KW-0472">Membrane</keyword>
<dbReference type="Gene3D" id="3.40.50.300">
    <property type="entry name" value="P-loop containing nucleotide triphosphate hydrolases"/>
    <property type="match status" value="1"/>
</dbReference>
<dbReference type="CDD" id="cd06261">
    <property type="entry name" value="TM_PBP2"/>
    <property type="match status" value="1"/>
</dbReference>
<dbReference type="SUPFAM" id="SSF50331">
    <property type="entry name" value="MOP-like"/>
    <property type="match status" value="1"/>
</dbReference>
<dbReference type="InterPro" id="IPR008995">
    <property type="entry name" value="Mo/tungstate-bd_C_term_dom"/>
</dbReference>
<keyword evidence="6" id="KW-0067">ATP-binding</keyword>
<evidence type="ECO:0008006" key="15">
    <source>
        <dbReference type="Google" id="ProtNLM"/>
    </source>
</evidence>
<reference evidence="13" key="1">
    <citation type="journal article" date="2015" name="Genom Data">
        <title>Draft genome sequences of Phytophthora kernoviae and Phytophthora ramorum lineage EU2 from Scotland.</title>
        <authorList>
            <person name="Sambles C."/>
            <person name="Schlenzig A."/>
            <person name="O'Neill P."/>
            <person name="Grant M."/>
            <person name="Studholme D.J."/>
        </authorList>
    </citation>
    <scope>NUCLEOTIDE SEQUENCE</scope>
    <source>
        <strain evidence="13">00238/432</strain>
    </source>
</reference>
<comment type="subcellular location">
    <subcellularLocation>
        <location evidence="1">Membrane</location>
        <topology evidence="1">Multi-pass membrane protein</topology>
    </subcellularLocation>
</comment>
<dbReference type="GO" id="GO:0043190">
    <property type="term" value="C:ATP-binding cassette (ABC) transporter complex"/>
    <property type="evidence" value="ECO:0007669"/>
    <property type="project" value="InterPro"/>
</dbReference>
<dbReference type="PANTHER" id="PTHR43875:SF15">
    <property type="entry name" value="TREHALOSE IMPORT ATP-BINDING PROTEIN SUGC"/>
    <property type="match status" value="1"/>
</dbReference>
<dbReference type="InterPro" id="IPR003439">
    <property type="entry name" value="ABC_transporter-like_ATP-bd"/>
</dbReference>
<protein>
    <recommendedName>
        <fullName evidence="15">ABC transporter domain-containing protein</fullName>
    </recommendedName>
</protein>
<feature type="transmembrane region" description="Helical" evidence="10">
    <location>
        <begin position="363"/>
        <end position="387"/>
    </location>
</feature>
<dbReference type="CDD" id="cd03301">
    <property type="entry name" value="ABC_MalK_N"/>
    <property type="match status" value="1"/>
</dbReference>
<dbReference type="InterPro" id="IPR000515">
    <property type="entry name" value="MetI-like"/>
</dbReference>
<dbReference type="Gene3D" id="1.10.3720.10">
    <property type="entry name" value="MetI-like"/>
    <property type="match status" value="1"/>
</dbReference>
<proteinExistence type="predicted"/>
<feature type="transmembrane region" description="Helical" evidence="10">
    <location>
        <begin position="408"/>
        <end position="429"/>
    </location>
</feature>
<evidence type="ECO:0000313" key="13">
    <source>
        <dbReference type="EMBL" id="KAF4326274.1"/>
    </source>
</evidence>
<feature type="domain" description="ABC transmembrane type-1" evidence="12">
    <location>
        <begin position="293"/>
        <end position="488"/>
    </location>
</feature>
<dbReference type="FunFam" id="3.40.50.300:FF:000042">
    <property type="entry name" value="Maltose/maltodextrin ABC transporter, ATP-binding protein"/>
    <property type="match status" value="1"/>
</dbReference>
<dbReference type="GO" id="GO:0140359">
    <property type="term" value="F:ABC-type transporter activity"/>
    <property type="evidence" value="ECO:0007669"/>
    <property type="project" value="InterPro"/>
</dbReference>
<dbReference type="SUPFAM" id="SSF52540">
    <property type="entry name" value="P-loop containing nucleoside triphosphate hydrolases"/>
    <property type="match status" value="1"/>
</dbReference>
<dbReference type="InterPro" id="IPR017871">
    <property type="entry name" value="ABC_transporter-like_CS"/>
</dbReference>
<keyword evidence="7" id="KW-1278">Translocase</keyword>
<keyword evidence="8 10" id="KW-1133">Transmembrane helix</keyword>
<organism evidence="13 14">
    <name type="scientific">Phytophthora kernoviae 00238/432</name>
    <dbReference type="NCBI Taxonomy" id="1284355"/>
    <lineage>
        <taxon>Eukaryota</taxon>
        <taxon>Sar</taxon>
        <taxon>Stramenopiles</taxon>
        <taxon>Oomycota</taxon>
        <taxon>Peronosporomycetes</taxon>
        <taxon>Peronosporales</taxon>
        <taxon>Peronosporaceae</taxon>
        <taxon>Phytophthora</taxon>
    </lineage>
</organism>
<evidence type="ECO:0000256" key="5">
    <source>
        <dbReference type="ARBA" id="ARBA00022741"/>
    </source>
</evidence>
<comment type="caution">
    <text evidence="13">The sequence shown here is derived from an EMBL/GenBank/DDBJ whole genome shotgun (WGS) entry which is preliminary data.</text>
</comment>
<dbReference type="SMART" id="SM00382">
    <property type="entry name" value="AAA"/>
    <property type="match status" value="1"/>
</dbReference>
<dbReference type="Gene3D" id="2.40.50.100">
    <property type="match status" value="1"/>
</dbReference>
<name>A0A8J4WKK4_9STRA</name>
<dbReference type="PROSITE" id="PS50928">
    <property type="entry name" value="ABC_TM1"/>
    <property type="match status" value="1"/>
</dbReference>
<dbReference type="Proteomes" id="UP000702964">
    <property type="component" value="Unassembled WGS sequence"/>
</dbReference>
<dbReference type="InterPro" id="IPR003593">
    <property type="entry name" value="AAA+_ATPase"/>
</dbReference>
<evidence type="ECO:0000256" key="4">
    <source>
        <dbReference type="ARBA" id="ARBA00022692"/>
    </source>
</evidence>
<evidence type="ECO:0000256" key="10">
    <source>
        <dbReference type="SAM" id="Phobius"/>
    </source>
</evidence>
<dbReference type="EMBL" id="AOFI03000001">
    <property type="protein sequence ID" value="KAF4326274.1"/>
    <property type="molecule type" value="Genomic_DNA"/>
</dbReference>
<dbReference type="InterPro" id="IPR035906">
    <property type="entry name" value="MetI-like_sf"/>
</dbReference>
<dbReference type="PANTHER" id="PTHR43875">
    <property type="entry name" value="MALTODEXTRIN IMPORT ATP-BINDING PROTEIN MSMX"/>
    <property type="match status" value="1"/>
</dbReference>
<dbReference type="GO" id="GO:0008643">
    <property type="term" value="P:carbohydrate transport"/>
    <property type="evidence" value="ECO:0007669"/>
    <property type="project" value="InterPro"/>
</dbReference>
<dbReference type="InterPro" id="IPR027417">
    <property type="entry name" value="P-loop_NTPase"/>
</dbReference>
<dbReference type="PROSITE" id="PS00211">
    <property type="entry name" value="ABC_TRANSPORTER_1"/>
    <property type="match status" value="1"/>
</dbReference>
<evidence type="ECO:0000256" key="7">
    <source>
        <dbReference type="ARBA" id="ARBA00022967"/>
    </source>
</evidence>
<feature type="transmembrane region" description="Helical" evidence="10">
    <location>
        <begin position="467"/>
        <end position="489"/>
    </location>
</feature>
<evidence type="ECO:0000256" key="1">
    <source>
        <dbReference type="ARBA" id="ARBA00004141"/>
    </source>
</evidence>
<evidence type="ECO:0000256" key="2">
    <source>
        <dbReference type="ARBA" id="ARBA00022448"/>
    </source>
</evidence>
<dbReference type="SUPFAM" id="SSF161098">
    <property type="entry name" value="MetI-like"/>
    <property type="match status" value="1"/>
</dbReference>
<keyword evidence="3" id="KW-1003">Cell membrane</keyword>
<evidence type="ECO:0000256" key="8">
    <source>
        <dbReference type="ARBA" id="ARBA00022989"/>
    </source>
</evidence>
<gene>
    <name evidence="13" type="ORF">G195_000103</name>
</gene>
<reference evidence="13" key="2">
    <citation type="submission" date="2020-02" db="EMBL/GenBank/DDBJ databases">
        <authorList>
            <person name="Studholme D.J."/>
        </authorList>
    </citation>
    <scope>NUCLEOTIDE SEQUENCE</scope>
    <source>
        <strain evidence="13">00238/432</strain>
    </source>
</reference>
<evidence type="ECO:0000313" key="14">
    <source>
        <dbReference type="Proteomes" id="UP000702964"/>
    </source>
</evidence>
<dbReference type="PROSITE" id="PS50893">
    <property type="entry name" value="ABC_TRANSPORTER_2"/>
    <property type="match status" value="1"/>
</dbReference>
<evidence type="ECO:0000259" key="11">
    <source>
        <dbReference type="PROSITE" id="PS50893"/>
    </source>
</evidence>
<accession>A0A8J4WKK4</accession>
<evidence type="ECO:0000256" key="6">
    <source>
        <dbReference type="ARBA" id="ARBA00022840"/>
    </source>
</evidence>